<dbReference type="AlphaFoldDB" id="A0AAE4NW35"/>
<dbReference type="EMBL" id="JAVDZE010000001">
    <property type="protein sequence ID" value="MDV3103757.1"/>
    <property type="molecule type" value="Genomic_DNA"/>
</dbReference>
<feature type="region of interest" description="Disordered" evidence="1">
    <location>
        <begin position="59"/>
        <end position="80"/>
    </location>
</feature>
<keyword evidence="3" id="KW-1185">Reference proteome</keyword>
<evidence type="ECO:0000313" key="2">
    <source>
        <dbReference type="EMBL" id="MDV3103757.1"/>
    </source>
</evidence>
<feature type="region of interest" description="Disordered" evidence="1">
    <location>
        <begin position="1"/>
        <end position="38"/>
    </location>
</feature>
<feature type="compositionally biased region" description="Polar residues" evidence="1">
    <location>
        <begin position="11"/>
        <end position="22"/>
    </location>
</feature>
<protein>
    <submittedName>
        <fullName evidence="2">Uncharacterized protein</fullName>
    </submittedName>
</protein>
<sequence length="125" mass="13894">RSSKAVKNQPLKRSTQTNTSWKTPDRGLPRLPRPLKGLQSSRFYSTSFCRPKKLRRQVSSDFAPPISGKNPAFAQKASKNAPSCRALKTFPLFFSRQTKAFPAVSGRLGLFLASVCKNAHLVTLM</sequence>
<reference evidence="2 3" key="1">
    <citation type="submission" date="2023-08" db="EMBL/GenBank/DDBJ databases">
        <title>Draft genome sequence of Thermococcus waiotapuensis WT1T, a thermophilic sulphur-dependent archaeon from order Thermococcales.</title>
        <authorList>
            <person name="Manners S.H."/>
            <person name="Carere C.R."/>
            <person name="Dhami M.K."/>
            <person name="Dobson R.C.J."/>
            <person name="Stott M.B."/>
        </authorList>
    </citation>
    <scope>NUCLEOTIDE SEQUENCE [LARGE SCALE GENOMIC DNA]</scope>
    <source>
        <strain evidence="2 3">WT1</strain>
    </source>
</reference>
<dbReference type="RefSeq" id="WP_315340795.1">
    <property type="nucleotide sequence ID" value="NZ_JAVDZE010000001.1"/>
</dbReference>
<accession>A0AAE4NW35</accession>
<gene>
    <name evidence="2" type="ORF">RBI02_04250</name>
</gene>
<organism evidence="2 3">
    <name type="scientific">Thermococcus waiotapuensis</name>
    <dbReference type="NCBI Taxonomy" id="90909"/>
    <lineage>
        <taxon>Archaea</taxon>
        <taxon>Methanobacteriati</taxon>
        <taxon>Methanobacteriota</taxon>
        <taxon>Thermococci</taxon>
        <taxon>Thermococcales</taxon>
        <taxon>Thermococcaceae</taxon>
        <taxon>Thermococcus</taxon>
    </lineage>
</organism>
<proteinExistence type="predicted"/>
<dbReference type="Proteomes" id="UP001245683">
    <property type="component" value="Unassembled WGS sequence"/>
</dbReference>
<comment type="caution">
    <text evidence="2">The sequence shown here is derived from an EMBL/GenBank/DDBJ whole genome shotgun (WGS) entry which is preliminary data.</text>
</comment>
<feature type="non-terminal residue" evidence="2">
    <location>
        <position position="1"/>
    </location>
</feature>
<name>A0AAE4NW35_9EURY</name>
<evidence type="ECO:0000313" key="3">
    <source>
        <dbReference type="Proteomes" id="UP001245683"/>
    </source>
</evidence>
<evidence type="ECO:0000256" key="1">
    <source>
        <dbReference type="SAM" id="MobiDB-lite"/>
    </source>
</evidence>